<dbReference type="PANTHER" id="PTHR31635">
    <property type="entry name" value="REVERSE TRANSCRIPTASE DOMAIN-CONTAINING PROTEIN-RELATED"/>
    <property type="match status" value="1"/>
</dbReference>
<reference evidence="2" key="1">
    <citation type="journal article" date="2016" name="Nature">
        <title>Genome evolution in the allotetraploid frog Xenopus laevis.</title>
        <authorList>
            <person name="Session A.M."/>
            <person name="Uno Y."/>
            <person name="Kwon T."/>
            <person name="Chapman J.A."/>
            <person name="Toyoda A."/>
            <person name="Takahashi S."/>
            <person name="Fukui A."/>
            <person name="Hikosaka A."/>
            <person name="Suzuki A."/>
            <person name="Kondo M."/>
            <person name="van Heeringen S.J."/>
            <person name="Quigley I."/>
            <person name="Heinz S."/>
            <person name="Ogino H."/>
            <person name="Ochi H."/>
            <person name="Hellsten U."/>
            <person name="Lyons J.B."/>
            <person name="Simakov O."/>
            <person name="Putnam N."/>
            <person name="Stites J."/>
            <person name="Kuroki Y."/>
            <person name="Tanaka T."/>
            <person name="Michiue T."/>
            <person name="Watanabe M."/>
            <person name="Bogdanovic O."/>
            <person name="Lister R."/>
            <person name="Georgiou G."/>
            <person name="Paranjpe S.S."/>
            <person name="van Kruijsbergen I."/>
            <person name="Shu S."/>
            <person name="Carlson J."/>
            <person name="Kinoshita T."/>
            <person name="Ohta Y."/>
            <person name="Mawaribuchi S."/>
            <person name="Jenkins J."/>
            <person name="Grimwood J."/>
            <person name="Schmutz J."/>
            <person name="Mitros T."/>
            <person name="Mozaffari S.V."/>
            <person name="Suzuki Y."/>
            <person name="Haramoto Y."/>
            <person name="Yamamoto T.S."/>
            <person name="Takagi C."/>
            <person name="Heald R."/>
            <person name="Miller K."/>
            <person name="Haudenschild C."/>
            <person name="Kitzman J."/>
            <person name="Nakayama T."/>
            <person name="Izutsu Y."/>
            <person name="Robert J."/>
            <person name="Fortriede J."/>
            <person name="Burns K."/>
            <person name="Lotay V."/>
            <person name="Karimi K."/>
            <person name="Yasuoka Y."/>
            <person name="Dichmann D.S."/>
            <person name="Flajnik M.F."/>
            <person name="Houston D.W."/>
            <person name="Shendure J."/>
            <person name="DuPasquier L."/>
            <person name="Vize P.D."/>
            <person name="Zorn A.M."/>
            <person name="Ito M."/>
            <person name="Marcotte E.M."/>
            <person name="Wallingford J.B."/>
            <person name="Ito Y."/>
            <person name="Asashima M."/>
            <person name="Ueno N."/>
            <person name="Matsuda Y."/>
            <person name="Veenstra G.J."/>
            <person name="Fujiyama A."/>
            <person name="Harland R.M."/>
            <person name="Taira M."/>
            <person name="Rokhsar D.S."/>
        </authorList>
    </citation>
    <scope>NUCLEOTIDE SEQUENCE [LARGE SCALE GENOMIC DNA]</scope>
    <source>
        <strain evidence="2">J</strain>
    </source>
</reference>
<proteinExistence type="predicted"/>
<evidence type="ECO:0000313" key="1">
    <source>
        <dbReference type="EMBL" id="OCT86926.1"/>
    </source>
</evidence>
<organism evidence="1 2">
    <name type="scientific">Xenopus laevis</name>
    <name type="common">African clawed frog</name>
    <dbReference type="NCBI Taxonomy" id="8355"/>
    <lineage>
        <taxon>Eukaryota</taxon>
        <taxon>Metazoa</taxon>
        <taxon>Chordata</taxon>
        <taxon>Craniata</taxon>
        <taxon>Vertebrata</taxon>
        <taxon>Euteleostomi</taxon>
        <taxon>Amphibia</taxon>
        <taxon>Batrachia</taxon>
        <taxon>Anura</taxon>
        <taxon>Pipoidea</taxon>
        <taxon>Pipidae</taxon>
        <taxon>Xenopodinae</taxon>
        <taxon>Xenopus</taxon>
        <taxon>Xenopus</taxon>
    </lineage>
</organism>
<name>A0A974HR67_XENLA</name>
<gene>
    <name evidence="1" type="ORF">XELAEV_18020616mg</name>
</gene>
<dbReference type="EMBL" id="CM004471">
    <property type="protein sequence ID" value="OCT86926.1"/>
    <property type="molecule type" value="Genomic_DNA"/>
</dbReference>
<dbReference type="AlphaFoldDB" id="A0A974HR67"/>
<accession>A0A974HR67</accession>
<dbReference type="Proteomes" id="UP000694892">
    <property type="component" value="Chromosome 3S"/>
</dbReference>
<dbReference type="PANTHER" id="PTHR31635:SF196">
    <property type="entry name" value="REVERSE TRANSCRIPTASE DOMAIN-CONTAINING PROTEIN-RELATED"/>
    <property type="match status" value="1"/>
</dbReference>
<evidence type="ECO:0000313" key="2">
    <source>
        <dbReference type="Proteomes" id="UP000694892"/>
    </source>
</evidence>
<protein>
    <submittedName>
        <fullName evidence="1">Uncharacterized protein</fullName>
    </submittedName>
</protein>
<sequence length="246" mass="29021">MIAFPKLLYLIQTLPFVLKQNNLKEITALFRTFIWNGKRPRISMLKMQQQAMHGGLHLPDIKQYNIAALTRILIDWLHSTSIYRMWDIDSCFTHPLNLINTLHLHKQEISQELSSNPLIMSTWQVWHTLRSKYNLNSHHSLRNTFLSNEEFQHGQASYPFVRWKVEGLSAIKHTVNKNLKRQMTFQELREKFAIVHSHNIAFMQIQSYTKKVCTHLSDSDWDNSLDRVLEKGVTSKGAISQYYKRN</sequence>